<sequence length="205" mass="22963">MRKKTETKRQAILDVAADLFRESGFERASMSELCLRVGGSKATLYNYFSSKEEVFAEVLMQATEAQFQATHEALDPTLQDITQALERFGQGLLILLYSPQVQAARRLVVSEIVRSDLGRTCYERGHARSTVEVAEFLQQAMDQGKLRQADPRIAGLHLKGLLEAEWIDRFMFQMLDQVDPQQIAASVKRAVAVFMAAYGPQSAST</sequence>
<evidence type="ECO:0000256" key="3">
    <source>
        <dbReference type="ARBA" id="ARBA00023163"/>
    </source>
</evidence>
<dbReference type="FunFam" id="1.10.10.60:FF:000141">
    <property type="entry name" value="TetR family transcriptional regulator"/>
    <property type="match status" value="1"/>
</dbReference>
<feature type="domain" description="HTH tetR-type" evidence="5">
    <location>
        <begin position="6"/>
        <end position="66"/>
    </location>
</feature>
<dbReference type="InterPro" id="IPR009057">
    <property type="entry name" value="Homeodomain-like_sf"/>
</dbReference>
<dbReference type="PANTHER" id="PTHR30055:SF119">
    <property type="entry name" value="NALC"/>
    <property type="match status" value="1"/>
</dbReference>
<reference evidence="6 7" key="1">
    <citation type="submission" date="2018-03" db="EMBL/GenBank/DDBJ databases">
        <title>Comparative genomics illustrates the genes involved in a hyperalkaliphilic mechanisms of Serpentinomonas isolated from highly-alkaline calcium-rich serpentinized springs.</title>
        <authorList>
            <person name="Suzuki S."/>
            <person name="Ishii S."/>
            <person name="Walworth N."/>
            <person name="Bird L."/>
            <person name="Kuenen J.G."/>
            <person name="Nealson K.H."/>
        </authorList>
    </citation>
    <scope>NUCLEOTIDE SEQUENCE [LARGE SCALE GENOMIC DNA]</scope>
    <source>
        <strain evidence="6 7">P1</strain>
    </source>
</reference>
<evidence type="ECO:0000256" key="2">
    <source>
        <dbReference type="ARBA" id="ARBA00023125"/>
    </source>
</evidence>
<dbReference type="PANTHER" id="PTHR30055">
    <property type="entry name" value="HTH-TYPE TRANSCRIPTIONAL REGULATOR RUTR"/>
    <property type="match status" value="1"/>
</dbReference>
<evidence type="ECO:0000313" key="6">
    <source>
        <dbReference type="EMBL" id="PRD65202.1"/>
    </source>
</evidence>
<dbReference type="SUPFAM" id="SSF46689">
    <property type="entry name" value="Homeodomain-like"/>
    <property type="match status" value="1"/>
</dbReference>
<proteinExistence type="predicted"/>
<keyword evidence="3" id="KW-0804">Transcription</keyword>
<dbReference type="InterPro" id="IPR001647">
    <property type="entry name" value="HTH_TetR"/>
</dbReference>
<dbReference type="PROSITE" id="PS50977">
    <property type="entry name" value="HTH_TETR_2"/>
    <property type="match status" value="1"/>
</dbReference>
<dbReference type="SUPFAM" id="SSF48498">
    <property type="entry name" value="Tetracyclin repressor-like, C-terminal domain"/>
    <property type="match status" value="1"/>
</dbReference>
<dbReference type="RefSeq" id="WP_105748530.1">
    <property type="nucleotide sequence ID" value="NZ_PVLQ01000033.1"/>
</dbReference>
<dbReference type="Pfam" id="PF00440">
    <property type="entry name" value="TetR_N"/>
    <property type="match status" value="1"/>
</dbReference>
<dbReference type="EMBL" id="PVLQ01000033">
    <property type="protein sequence ID" value="PRD65202.1"/>
    <property type="molecule type" value="Genomic_DNA"/>
</dbReference>
<dbReference type="GO" id="GO:0000976">
    <property type="term" value="F:transcription cis-regulatory region binding"/>
    <property type="evidence" value="ECO:0007669"/>
    <property type="project" value="TreeGrafter"/>
</dbReference>
<dbReference type="AlphaFoldDB" id="A0A2S9K4A2"/>
<comment type="caution">
    <text evidence="6">The sequence shown here is derived from an EMBL/GenBank/DDBJ whole genome shotgun (WGS) entry which is preliminary data.</text>
</comment>
<dbReference type="OrthoDB" id="8535430at2"/>
<evidence type="ECO:0000259" key="5">
    <source>
        <dbReference type="PROSITE" id="PS50977"/>
    </source>
</evidence>
<dbReference type="Pfam" id="PF14246">
    <property type="entry name" value="TetR_C_7"/>
    <property type="match status" value="1"/>
</dbReference>
<protein>
    <submittedName>
        <fullName evidence="6">TetR family transcriptional regulator</fullName>
    </submittedName>
</protein>
<feature type="DNA-binding region" description="H-T-H motif" evidence="4">
    <location>
        <begin position="29"/>
        <end position="48"/>
    </location>
</feature>
<evidence type="ECO:0000256" key="1">
    <source>
        <dbReference type="ARBA" id="ARBA00023015"/>
    </source>
</evidence>
<keyword evidence="7" id="KW-1185">Reference proteome</keyword>
<dbReference type="PRINTS" id="PR00455">
    <property type="entry name" value="HTHTETR"/>
</dbReference>
<dbReference type="Gene3D" id="1.10.357.10">
    <property type="entry name" value="Tetracycline Repressor, domain 2"/>
    <property type="match status" value="1"/>
</dbReference>
<name>A0A2S9K4A2_9BURK</name>
<dbReference type="GO" id="GO:0003700">
    <property type="term" value="F:DNA-binding transcription factor activity"/>
    <property type="evidence" value="ECO:0007669"/>
    <property type="project" value="TreeGrafter"/>
</dbReference>
<dbReference type="InterPro" id="IPR039536">
    <property type="entry name" value="TetR_C_Proteobacteria"/>
</dbReference>
<dbReference type="InterPro" id="IPR036271">
    <property type="entry name" value="Tet_transcr_reg_TetR-rel_C_sf"/>
</dbReference>
<dbReference type="Proteomes" id="UP000238589">
    <property type="component" value="Unassembled WGS sequence"/>
</dbReference>
<keyword evidence="2 4" id="KW-0238">DNA-binding</keyword>
<evidence type="ECO:0000256" key="4">
    <source>
        <dbReference type="PROSITE-ProRule" id="PRU00335"/>
    </source>
</evidence>
<keyword evidence="1" id="KW-0805">Transcription regulation</keyword>
<gene>
    <name evidence="6" type="ORF">C6P64_10545</name>
</gene>
<dbReference type="Gene3D" id="1.10.10.60">
    <property type="entry name" value="Homeodomain-like"/>
    <property type="match status" value="1"/>
</dbReference>
<evidence type="ECO:0000313" key="7">
    <source>
        <dbReference type="Proteomes" id="UP000238589"/>
    </source>
</evidence>
<accession>A0A2S9K4A2</accession>
<dbReference type="InterPro" id="IPR050109">
    <property type="entry name" value="HTH-type_TetR-like_transc_reg"/>
</dbReference>
<organism evidence="6 7">
    <name type="scientific">Malikia granosa</name>
    <dbReference type="NCBI Taxonomy" id="263067"/>
    <lineage>
        <taxon>Bacteria</taxon>
        <taxon>Pseudomonadati</taxon>
        <taxon>Pseudomonadota</taxon>
        <taxon>Betaproteobacteria</taxon>
        <taxon>Burkholderiales</taxon>
        <taxon>Comamonadaceae</taxon>
        <taxon>Malikia</taxon>
    </lineage>
</organism>